<protein>
    <submittedName>
        <fullName evidence="5">Putative 7-cyano-7-deazaguanine reductase</fullName>
    </submittedName>
</protein>
<dbReference type="SUPFAM" id="SSF55620">
    <property type="entry name" value="Tetrahydrobiopterin biosynthesis enzymes-like"/>
    <property type="match status" value="1"/>
</dbReference>
<dbReference type="Pfam" id="PF14489">
    <property type="entry name" value="QueF"/>
    <property type="match status" value="1"/>
</dbReference>
<accession>A0A6M3IPL2</accession>
<dbReference type="HAMAP" id="MF_00818">
    <property type="entry name" value="QueF_type1"/>
    <property type="match status" value="1"/>
</dbReference>
<evidence type="ECO:0000256" key="3">
    <source>
        <dbReference type="ARBA" id="ARBA00022857"/>
    </source>
</evidence>
<keyword evidence="1" id="KW-0963">Cytoplasm</keyword>
<dbReference type="Gene3D" id="3.30.1130.10">
    <property type="match status" value="1"/>
</dbReference>
<proteinExistence type="inferred from homology"/>
<sequence>MKHLHEKNEQFRAPSKEILDTFDSPGVRGVHLEQAEFTSLCPLTNQPDYGVIKVYYIPDKLCLESKSLKLYLSAYRNVGAFAETITQMIMEDVWAVLKPLKVEVIGVFVRRGGISIEALARREKV</sequence>
<keyword evidence="2" id="KW-0671">Queuosine biosynthesis</keyword>
<dbReference type="EMBL" id="MT141366">
    <property type="protein sequence ID" value="QJA59353.1"/>
    <property type="molecule type" value="Genomic_DNA"/>
</dbReference>
<dbReference type="PANTHER" id="PTHR34354:SF1">
    <property type="entry name" value="NADPH-DEPENDENT 7-CYANO-7-DEAZAGUANINE REDUCTASE"/>
    <property type="match status" value="1"/>
</dbReference>
<dbReference type="EMBL" id="MT142424">
    <property type="protein sequence ID" value="QJA80492.1"/>
    <property type="molecule type" value="Genomic_DNA"/>
</dbReference>
<organism evidence="5">
    <name type="scientific">viral metagenome</name>
    <dbReference type="NCBI Taxonomy" id="1070528"/>
    <lineage>
        <taxon>unclassified sequences</taxon>
        <taxon>metagenomes</taxon>
        <taxon>organismal metagenomes</taxon>
    </lineage>
</organism>
<evidence type="ECO:0000256" key="1">
    <source>
        <dbReference type="ARBA" id="ARBA00022490"/>
    </source>
</evidence>
<dbReference type="GO" id="GO:0033739">
    <property type="term" value="F:preQ1 synthase activity"/>
    <property type="evidence" value="ECO:0007669"/>
    <property type="project" value="InterPro"/>
</dbReference>
<evidence type="ECO:0000313" key="5">
    <source>
        <dbReference type="EMBL" id="QJA59353.1"/>
    </source>
</evidence>
<reference evidence="5" key="1">
    <citation type="submission" date="2020-03" db="EMBL/GenBank/DDBJ databases">
        <title>The deep terrestrial virosphere.</title>
        <authorList>
            <person name="Holmfeldt K."/>
            <person name="Nilsson E."/>
            <person name="Simone D."/>
            <person name="Lopez-Fernandez M."/>
            <person name="Wu X."/>
            <person name="de Brujin I."/>
            <person name="Lundin D."/>
            <person name="Andersson A."/>
            <person name="Bertilsson S."/>
            <person name="Dopson M."/>
        </authorList>
    </citation>
    <scope>NUCLEOTIDE SEQUENCE</scope>
    <source>
        <strain evidence="6">MM415A00708</strain>
        <strain evidence="5">MM415B01304</strain>
    </source>
</reference>
<dbReference type="GO" id="GO:0008616">
    <property type="term" value="P:tRNA queuosine(34) biosynthetic process"/>
    <property type="evidence" value="ECO:0007669"/>
    <property type="project" value="UniProtKB-KW"/>
</dbReference>
<evidence type="ECO:0000256" key="4">
    <source>
        <dbReference type="ARBA" id="ARBA00023002"/>
    </source>
</evidence>
<dbReference type="AlphaFoldDB" id="A0A6M3IPL2"/>
<dbReference type="GO" id="GO:0005737">
    <property type="term" value="C:cytoplasm"/>
    <property type="evidence" value="ECO:0007669"/>
    <property type="project" value="InterPro"/>
</dbReference>
<keyword evidence="3" id="KW-0521">NADP</keyword>
<evidence type="ECO:0000256" key="2">
    <source>
        <dbReference type="ARBA" id="ARBA00022785"/>
    </source>
</evidence>
<dbReference type="InterPro" id="IPR029500">
    <property type="entry name" value="QueF"/>
</dbReference>
<gene>
    <name evidence="6" type="ORF">MM415A00708_0015</name>
    <name evidence="5" type="ORF">MM415B01304_0009</name>
</gene>
<dbReference type="InterPro" id="IPR043133">
    <property type="entry name" value="GTP-CH-I_C/QueF"/>
</dbReference>
<dbReference type="InterPro" id="IPR050084">
    <property type="entry name" value="NADPH_dep_7-cyano-7-deazaG_red"/>
</dbReference>
<dbReference type="PANTHER" id="PTHR34354">
    <property type="entry name" value="NADPH-DEPENDENT 7-CYANO-7-DEAZAGUANINE REDUCTASE"/>
    <property type="match status" value="1"/>
</dbReference>
<dbReference type="NCBIfam" id="TIGR03139">
    <property type="entry name" value="QueF-II"/>
    <property type="match status" value="1"/>
</dbReference>
<evidence type="ECO:0000313" key="6">
    <source>
        <dbReference type="EMBL" id="QJA80492.1"/>
    </source>
</evidence>
<keyword evidence="4" id="KW-0560">Oxidoreductase</keyword>
<dbReference type="InterPro" id="IPR016856">
    <property type="entry name" value="QueF_type1"/>
</dbReference>
<name>A0A6M3IPL2_9ZZZZ</name>